<dbReference type="GeneID" id="54455689"/>
<dbReference type="Proteomes" id="UP000504636">
    <property type="component" value="Unplaced"/>
</dbReference>
<proteinExistence type="predicted"/>
<gene>
    <name evidence="2 4" type="ORF">BDZ99DRAFT_369707</name>
</gene>
<dbReference type="EMBL" id="MU003714">
    <property type="protein sequence ID" value="KAF2804182.1"/>
    <property type="molecule type" value="Genomic_DNA"/>
</dbReference>
<accession>A0A6A6Y5W8</accession>
<evidence type="ECO:0000259" key="1">
    <source>
        <dbReference type="PROSITE" id="PS50097"/>
    </source>
</evidence>
<feature type="non-terminal residue" evidence="2">
    <location>
        <position position="1"/>
    </location>
</feature>
<evidence type="ECO:0000313" key="4">
    <source>
        <dbReference type="RefSeq" id="XP_033571146.1"/>
    </source>
</evidence>
<dbReference type="InterPro" id="IPR011333">
    <property type="entry name" value="SKP1/BTB/POZ_sf"/>
</dbReference>
<sequence>LLVSADAVPFHVHRDLLCECSEFFRAGFERSFKKASDKTMTLNDTSQYTMQLFIQWMYSDKVVPIVDTESSEPPTFRENELLDLYIFGDRYGIPALREAVM</sequence>
<dbReference type="PANTHER" id="PTHR47843">
    <property type="entry name" value="BTB DOMAIN-CONTAINING PROTEIN-RELATED"/>
    <property type="match status" value="1"/>
</dbReference>
<dbReference type="OrthoDB" id="194443at2759"/>
<dbReference type="RefSeq" id="XP_033571146.1">
    <property type="nucleotide sequence ID" value="XM_033714796.1"/>
</dbReference>
<reference evidence="4" key="3">
    <citation type="submission" date="2025-04" db="UniProtKB">
        <authorList>
            <consortium name="RefSeq"/>
        </authorList>
    </citation>
    <scope>IDENTIFICATION</scope>
    <source>
        <strain evidence="4">CBS 304.34</strain>
    </source>
</reference>
<dbReference type="AlphaFoldDB" id="A0A6A6Y5W8"/>
<dbReference type="Gene3D" id="3.30.710.10">
    <property type="entry name" value="Potassium Channel Kv1.1, Chain A"/>
    <property type="match status" value="1"/>
</dbReference>
<feature type="non-terminal residue" evidence="2">
    <location>
        <position position="101"/>
    </location>
</feature>
<dbReference type="PROSITE" id="PS50097">
    <property type="entry name" value="BTB"/>
    <property type="match status" value="1"/>
</dbReference>
<protein>
    <recommendedName>
        <fullName evidence="1">BTB domain-containing protein</fullName>
    </recommendedName>
</protein>
<keyword evidence="3" id="KW-1185">Reference proteome</keyword>
<evidence type="ECO:0000313" key="2">
    <source>
        <dbReference type="EMBL" id="KAF2804182.1"/>
    </source>
</evidence>
<feature type="domain" description="BTB" evidence="1">
    <location>
        <begin position="1"/>
        <end position="62"/>
    </location>
</feature>
<dbReference type="PANTHER" id="PTHR47843:SF2">
    <property type="entry name" value="BTB DOMAIN-CONTAINING PROTEIN"/>
    <property type="match status" value="1"/>
</dbReference>
<dbReference type="InterPro" id="IPR000210">
    <property type="entry name" value="BTB/POZ_dom"/>
</dbReference>
<reference evidence="4" key="2">
    <citation type="submission" date="2020-04" db="EMBL/GenBank/DDBJ databases">
        <authorList>
            <consortium name="NCBI Genome Project"/>
        </authorList>
    </citation>
    <scope>NUCLEOTIDE SEQUENCE</scope>
    <source>
        <strain evidence="4">CBS 304.34</strain>
    </source>
</reference>
<organism evidence="2">
    <name type="scientific">Mytilinidion resinicola</name>
    <dbReference type="NCBI Taxonomy" id="574789"/>
    <lineage>
        <taxon>Eukaryota</taxon>
        <taxon>Fungi</taxon>
        <taxon>Dikarya</taxon>
        <taxon>Ascomycota</taxon>
        <taxon>Pezizomycotina</taxon>
        <taxon>Dothideomycetes</taxon>
        <taxon>Pleosporomycetidae</taxon>
        <taxon>Mytilinidiales</taxon>
        <taxon>Mytilinidiaceae</taxon>
        <taxon>Mytilinidion</taxon>
    </lineage>
</organism>
<reference evidence="2 4" key="1">
    <citation type="journal article" date="2020" name="Stud. Mycol.">
        <title>101 Dothideomycetes genomes: a test case for predicting lifestyles and emergence of pathogens.</title>
        <authorList>
            <person name="Haridas S."/>
            <person name="Albert R."/>
            <person name="Binder M."/>
            <person name="Bloem J."/>
            <person name="Labutti K."/>
            <person name="Salamov A."/>
            <person name="Andreopoulos B."/>
            <person name="Baker S."/>
            <person name="Barry K."/>
            <person name="Bills G."/>
            <person name="Bluhm B."/>
            <person name="Cannon C."/>
            <person name="Castanera R."/>
            <person name="Culley D."/>
            <person name="Daum C."/>
            <person name="Ezra D."/>
            <person name="Gonzalez J."/>
            <person name="Henrissat B."/>
            <person name="Kuo A."/>
            <person name="Liang C."/>
            <person name="Lipzen A."/>
            <person name="Lutzoni F."/>
            <person name="Magnuson J."/>
            <person name="Mondo S."/>
            <person name="Nolan M."/>
            <person name="Ohm R."/>
            <person name="Pangilinan J."/>
            <person name="Park H.-J."/>
            <person name="Ramirez L."/>
            <person name="Alfaro M."/>
            <person name="Sun H."/>
            <person name="Tritt A."/>
            <person name="Yoshinaga Y."/>
            <person name="Zwiers L.-H."/>
            <person name="Turgeon B."/>
            <person name="Goodwin S."/>
            <person name="Spatafora J."/>
            <person name="Crous P."/>
            <person name="Grigoriev I."/>
        </authorList>
    </citation>
    <scope>NUCLEOTIDE SEQUENCE</scope>
    <source>
        <strain evidence="2 4">CBS 304.34</strain>
    </source>
</reference>
<evidence type="ECO:0000313" key="3">
    <source>
        <dbReference type="Proteomes" id="UP000504636"/>
    </source>
</evidence>
<name>A0A6A6Y5W8_9PEZI</name>
<dbReference type="Pfam" id="PF00651">
    <property type="entry name" value="BTB"/>
    <property type="match status" value="1"/>
</dbReference>
<dbReference type="SUPFAM" id="SSF54695">
    <property type="entry name" value="POZ domain"/>
    <property type="match status" value="1"/>
</dbReference>